<sequence length="77" mass="8452">MTAAFNFFFFGLTSDSSLLDSTVSHFGFDLTVFFTTVRSLAGDAAAARFRSVFFGSYQYLPFHRWPGGGSHVPVTAL</sequence>
<dbReference type="EMBL" id="QXFX01000697">
    <property type="protein sequence ID" value="KAE9106864.1"/>
    <property type="molecule type" value="Genomic_DNA"/>
</dbReference>
<name>A0A6G0L2X3_9STRA</name>
<proteinExistence type="predicted"/>
<evidence type="ECO:0000313" key="2">
    <source>
        <dbReference type="Proteomes" id="UP000488956"/>
    </source>
</evidence>
<evidence type="ECO:0000313" key="1">
    <source>
        <dbReference type="EMBL" id="KAE9106864.1"/>
    </source>
</evidence>
<accession>A0A6G0L2X3</accession>
<dbReference type="AlphaFoldDB" id="A0A6G0L2X3"/>
<reference evidence="1 2" key="1">
    <citation type="submission" date="2018-09" db="EMBL/GenBank/DDBJ databases">
        <title>Genomic investigation of the strawberry pathogen Phytophthora fragariae indicates pathogenicity is determined by transcriptional variation in three key races.</title>
        <authorList>
            <person name="Adams T.M."/>
            <person name="Armitage A.D."/>
            <person name="Sobczyk M.K."/>
            <person name="Bates H.J."/>
            <person name="Dunwell J.M."/>
            <person name="Nellist C.F."/>
            <person name="Harrison R.J."/>
        </authorList>
    </citation>
    <scope>NUCLEOTIDE SEQUENCE [LARGE SCALE GENOMIC DNA]</scope>
    <source>
        <strain evidence="1 2">ONT-3</strain>
    </source>
</reference>
<protein>
    <submittedName>
        <fullName evidence="1">Uncharacterized protein</fullName>
    </submittedName>
</protein>
<gene>
    <name evidence="1" type="ORF">PF010_g12470</name>
</gene>
<dbReference type="Proteomes" id="UP000488956">
    <property type="component" value="Unassembled WGS sequence"/>
</dbReference>
<organism evidence="1 2">
    <name type="scientific">Phytophthora fragariae</name>
    <dbReference type="NCBI Taxonomy" id="53985"/>
    <lineage>
        <taxon>Eukaryota</taxon>
        <taxon>Sar</taxon>
        <taxon>Stramenopiles</taxon>
        <taxon>Oomycota</taxon>
        <taxon>Peronosporomycetes</taxon>
        <taxon>Peronosporales</taxon>
        <taxon>Peronosporaceae</taxon>
        <taxon>Phytophthora</taxon>
    </lineage>
</organism>
<comment type="caution">
    <text evidence="1">The sequence shown here is derived from an EMBL/GenBank/DDBJ whole genome shotgun (WGS) entry which is preliminary data.</text>
</comment>